<dbReference type="PROSITE" id="PS50157">
    <property type="entry name" value="ZINC_FINGER_C2H2_2"/>
    <property type="match status" value="2"/>
</dbReference>
<evidence type="ECO:0000256" key="4">
    <source>
        <dbReference type="PROSITE-ProRule" id="PRU00042"/>
    </source>
</evidence>
<dbReference type="SMART" id="SM00355">
    <property type="entry name" value="ZnF_C2H2"/>
    <property type="match status" value="2"/>
</dbReference>
<keyword evidence="1" id="KW-0479">Metal-binding</keyword>
<evidence type="ECO:0000313" key="7">
    <source>
        <dbReference type="Proteomes" id="UP000730481"/>
    </source>
</evidence>
<accession>A0A9P5AVG6</accession>
<dbReference type="OrthoDB" id="10018191at2759"/>
<keyword evidence="3" id="KW-0862">Zinc</keyword>
<name>A0A9P5AVG6_9HYPO</name>
<evidence type="ECO:0000256" key="3">
    <source>
        <dbReference type="ARBA" id="ARBA00022833"/>
    </source>
</evidence>
<dbReference type="Proteomes" id="UP000730481">
    <property type="component" value="Unassembled WGS sequence"/>
</dbReference>
<dbReference type="AlphaFoldDB" id="A0A9P5AVG6"/>
<dbReference type="SUPFAM" id="SSF57667">
    <property type="entry name" value="beta-beta-alpha zinc fingers"/>
    <property type="match status" value="1"/>
</dbReference>
<proteinExistence type="predicted"/>
<protein>
    <submittedName>
        <fullName evidence="6">Zinc finger odd-paired-like (Opl)</fullName>
    </submittedName>
</protein>
<reference evidence="6" key="1">
    <citation type="journal article" date="2017" name="Mycologia">
        <title>Fusarium algeriense, sp. nov., a novel toxigenic crown rot pathogen of durum wheat from Algeria is nested in the Fusarium burgessii species complex.</title>
        <authorList>
            <person name="Laraba I."/>
            <person name="Keddad A."/>
            <person name="Boureghda H."/>
            <person name="Abdallah N."/>
            <person name="Vaughan M.M."/>
            <person name="Proctor R.H."/>
            <person name="Busman M."/>
            <person name="O'Donnell K."/>
        </authorList>
    </citation>
    <scope>NUCLEOTIDE SEQUENCE</scope>
    <source>
        <strain evidence="6">NRRL 25174</strain>
    </source>
</reference>
<keyword evidence="7" id="KW-1185">Reference proteome</keyword>
<evidence type="ECO:0000256" key="2">
    <source>
        <dbReference type="ARBA" id="ARBA00022771"/>
    </source>
</evidence>
<dbReference type="Pfam" id="PF00096">
    <property type="entry name" value="zf-C2H2"/>
    <property type="match status" value="2"/>
</dbReference>
<dbReference type="PANTHER" id="PTHR23235">
    <property type="entry name" value="KRUEPPEL-LIKE TRANSCRIPTION FACTOR"/>
    <property type="match status" value="1"/>
</dbReference>
<dbReference type="PROSITE" id="PS00028">
    <property type="entry name" value="ZINC_FINGER_C2H2_1"/>
    <property type="match status" value="1"/>
</dbReference>
<dbReference type="PANTHER" id="PTHR23235:SF120">
    <property type="entry name" value="KRUPPEL-LIKE FACTOR 15"/>
    <property type="match status" value="1"/>
</dbReference>
<sequence length="323" mass="36773">MENPFDPFCDYAALMEALVISQCTDSRSPELSLTDWANLNQYHIDYMVPNLPGPGFECDYPQTPLLEHPISNAPYYGPQSPSEHNMSSSFTLLPDHKAILDSHPTLGAHHYLDVEMNLDNYNLHNSYSSNVPYLPIISDKDSAPKAASWDLIEPFQIDLTWNLLGLDAESGSTPESRSPEPSNWIHLATSDIHKPLPTDIPVDNEPEMPSPQVDPQYLMDSFRYPCSDPGCDKTFKRKEHAKRHYTTKHGNKRWLKCEYCGKNTFTRADNLNAHRRLHARESARAHSGVHFVPAAREALEKTKRARSCAKTRMEIRCLLPFRK</sequence>
<gene>
    <name evidence="6" type="ORF">FBEOM_295</name>
</gene>
<comment type="caution">
    <text evidence="6">The sequence shown here is derived from an EMBL/GenBank/DDBJ whole genome shotgun (WGS) entry which is preliminary data.</text>
</comment>
<dbReference type="GO" id="GO:0008270">
    <property type="term" value="F:zinc ion binding"/>
    <property type="evidence" value="ECO:0007669"/>
    <property type="project" value="UniProtKB-KW"/>
</dbReference>
<feature type="domain" description="C2H2-type" evidence="5">
    <location>
        <begin position="255"/>
        <end position="283"/>
    </location>
</feature>
<evidence type="ECO:0000256" key="1">
    <source>
        <dbReference type="ARBA" id="ARBA00022723"/>
    </source>
</evidence>
<evidence type="ECO:0000259" key="5">
    <source>
        <dbReference type="PROSITE" id="PS50157"/>
    </source>
</evidence>
<dbReference type="Gene3D" id="3.30.160.60">
    <property type="entry name" value="Classic Zinc Finger"/>
    <property type="match status" value="2"/>
</dbReference>
<keyword evidence="2 4" id="KW-0863">Zinc-finger</keyword>
<dbReference type="InterPro" id="IPR013087">
    <property type="entry name" value="Znf_C2H2_type"/>
</dbReference>
<dbReference type="InterPro" id="IPR036236">
    <property type="entry name" value="Znf_C2H2_sf"/>
</dbReference>
<organism evidence="6 7">
    <name type="scientific">Fusarium beomiforme</name>
    <dbReference type="NCBI Taxonomy" id="44412"/>
    <lineage>
        <taxon>Eukaryota</taxon>
        <taxon>Fungi</taxon>
        <taxon>Dikarya</taxon>
        <taxon>Ascomycota</taxon>
        <taxon>Pezizomycotina</taxon>
        <taxon>Sordariomycetes</taxon>
        <taxon>Hypocreomycetidae</taxon>
        <taxon>Hypocreales</taxon>
        <taxon>Nectriaceae</taxon>
        <taxon>Fusarium</taxon>
        <taxon>Fusarium burgessii species complex</taxon>
    </lineage>
</organism>
<dbReference type="EMBL" id="PVQB02000017">
    <property type="protein sequence ID" value="KAF4345753.1"/>
    <property type="molecule type" value="Genomic_DNA"/>
</dbReference>
<dbReference type="GO" id="GO:0000981">
    <property type="term" value="F:DNA-binding transcription factor activity, RNA polymerase II-specific"/>
    <property type="evidence" value="ECO:0007669"/>
    <property type="project" value="TreeGrafter"/>
</dbReference>
<feature type="domain" description="C2H2-type" evidence="5">
    <location>
        <begin position="224"/>
        <end position="254"/>
    </location>
</feature>
<reference evidence="6" key="2">
    <citation type="submission" date="2020-02" db="EMBL/GenBank/DDBJ databases">
        <title>Identification and distribution of gene clusters putatively required for synthesis of sphingolipid metabolism inhibitors in phylogenetically diverse species of the filamentous fungus Fusarium.</title>
        <authorList>
            <person name="Kim H.-S."/>
            <person name="Busman M."/>
            <person name="Brown D.W."/>
            <person name="Divon H."/>
            <person name="Uhlig S."/>
            <person name="Proctor R.H."/>
        </authorList>
    </citation>
    <scope>NUCLEOTIDE SEQUENCE</scope>
    <source>
        <strain evidence="6">NRRL 25174</strain>
    </source>
</reference>
<evidence type="ECO:0000313" key="6">
    <source>
        <dbReference type="EMBL" id="KAF4345753.1"/>
    </source>
</evidence>
<dbReference type="GO" id="GO:0000978">
    <property type="term" value="F:RNA polymerase II cis-regulatory region sequence-specific DNA binding"/>
    <property type="evidence" value="ECO:0007669"/>
    <property type="project" value="TreeGrafter"/>
</dbReference>